<keyword evidence="2" id="KW-1185">Reference proteome</keyword>
<accession>A0A9P0QRD4</accession>
<evidence type="ECO:0000313" key="2">
    <source>
        <dbReference type="Proteomes" id="UP000837801"/>
    </source>
</evidence>
<dbReference type="AlphaFoldDB" id="A0A9P0QRD4"/>
<dbReference type="EMBL" id="CAKXYY010000009">
    <property type="protein sequence ID" value="CAH2353186.1"/>
    <property type="molecule type" value="Genomic_DNA"/>
</dbReference>
<name>A0A9P0QRD4_9ASCO</name>
<evidence type="ECO:0000313" key="1">
    <source>
        <dbReference type="EMBL" id="CAH2353186.1"/>
    </source>
</evidence>
<comment type="caution">
    <text evidence="1">The sequence shown here is derived from an EMBL/GenBank/DDBJ whole genome shotgun (WGS) entry which is preliminary data.</text>
</comment>
<protein>
    <submittedName>
        <fullName evidence="1">Uncharacterized protein</fullName>
    </submittedName>
</protein>
<reference evidence="1" key="1">
    <citation type="submission" date="2022-03" db="EMBL/GenBank/DDBJ databases">
        <authorList>
            <person name="Legras J.-L."/>
            <person name="Devillers H."/>
            <person name="Grondin C."/>
        </authorList>
    </citation>
    <scope>NUCLEOTIDE SEQUENCE</scope>
    <source>
        <strain evidence="1">CLIB 1423</strain>
    </source>
</reference>
<sequence>MHTIQTDSKSYRSRSYRSANVPLISLESFPQGLKLPTKISVTQKEWFLELFHVDYSLQSLNMFKQSVSRSGNPAPLSFDNLFKYLDLLRWVSATGSVGDERRGFASRKIWSVFQNQFPMLLHNDTDSKFSEMVPNVLKRVSEIVLQSLNNNSLESTIDLTMHNYITYIYEPIFTNVAGNLVFFDDSVDILKQLVDSFLKIVGCCLLMKLGLLQSSETLRDTQTLRRLEQILQQRASTSPTQSNQLHHLRDIFITPAPFFSTPLNLQKFISQTSTGVWLRLATFYLDLMQSLMKLLWKVKLHCSLTDDLPYIVARSRLKILAFMLALEDTELMAFYLSMNCWSQ</sequence>
<dbReference type="Proteomes" id="UP000837801">
    <property type="component" value="Unassembled WGS sequence"/>
</dbReference>
<proteinExistence type="predicted"/>
<organism evidence="1 2">
    <name type="scientific">[Candida] railenensis</name>
    <dbReference type="NCBI Taxonomy" id="45579"/>
    <lineage>
        <taxon>Eukaryota</taxon>
        <taxon>Fungi</taxon>
        <taxon>Dikarya</taxon>
        <taxon>Ascomycota</taxon>
        <taxon>Saccharomycotina</taxon>
        <taxon>Pichiomycetes</taxon>
        <taxon>Debaryomycetaceae</taxon>
        <taxon>Kurtzmaniella</taxon>
    </lineage>
</organism>
<gene>
    <name evidence="1" type="ORF">CLIB1423_09S04720</name>
</gene>